<evidence type="ECO:0000256" key="1">
    <source>
        <dbReference type="SAM" id="Coils"/>
    </source>
</evidence>
<evidence type="ECO:0000313" key="2">
    <source>
        <dbReference type="EMBL" id="CAI4000103.1"/>
    </source>
</evidence>
<dbReference type="EMBL" id="CAMXCT030002735">
    <property type="protein sequence ID" value="CAL4787415.1"/>
    <property type="molecule type" value="Genomic_DNA"/>
</dbReference>
<gene>
    <name evidence="2" type="ORF">C1SCF055_LOCUS26250</name>
</gene>
<sequence>MRTGAMAKKDLDQRHKRLLARLAMGMCGLCGLQMWDMLTMTREAHEFQRLPHPRAFIGNVMADTPDLSGDRRQKAAKRLAEAKEVLDEALELKAAGVSGKGLWYRVITEGEDGIGIRKAPRMDGPRVEDLVRGSVFEVDKLIQKEGQPIWLHLDDGRGWVFDLTPVDSDTPTVERIQGAYEYGRTIEELEADVEAARLELDRIRGAKRGAS</sequence>
<name>A0A9P1D091_9DINO</name>
<dbReference type="EMBL" id="CAMXCT010002735">
    <property type="protein sequence ID" value="CAI4000103.1"/>
    <property type="molecule type" value="Genomic_DNA"/>
</dbReference>
<reference evidence="2" key="1">
    <citation type="submission" date="2022-10" db="EMBL/GenBank/DDBJ databases">
        <authorList>
            <person name="Chen Y."/>
            <person name="Dougan E. K."/>
            <person name="Chan C."/>
            <person name="Rhodes N."/>
            <person name="Thang M."/>
        </authorList>
    </citation>
    <scope>NUCLEOTIDE SEQUENCE</scope>
</reference>
<dbReference type="OrthoDB" id="442957at2759"/>
<comment type="caution">
    <text evidence="2">The sequence shown here is derived from an EMBL/GenBank/DDBJ whole genome shotgun (WGS) entry which is preliminary data.</text>
</comment>
<feature type="coiled-coil region" evidence="1">
    <location>
        <begin position="179"/>
        <end position="206"/>
    </location>
</feature>
<keyword evidence="4" id="KW-1185">Reference proteome</keyword>
<protein>
    <submittedName>
        <fullName evidence="2">Uncharacterized protein</fullName>
    </submittedName>
</protein>
<dbReference type="EMBL" id="CAMXCT020002735">
    <property type="protein sequence ID" value="CAL1153478.1"/>
    <property type="molecule type" value="Genomic_DNA"/>
</dbReference>
<accession>A0A9P1D091</accession>
<keyword evidence="1" id="KW-0175">Coiled coil</keyword>
<reference evidence="3 4" key="2">
    <citation type="submission" date="2024-05" db="EMBL/GenBank/DDBJ databases">
        <authorList>
            <person name="Chen Y."/>
            <person name="Shah S."/>
            <person name="Dougan E. K."/>
            <person name="Thang M."/>
            <person name="Chan C."/>
        </authorList>
    </citation>
    <scope>NUCLEOTIDE SEQUENCE [LARGE SCALE GENOMIC DNA]</scope>
</reference>
<proteinExistence type="predicted"/>
<dbReference type="AlphaFoldDB" id="A0A9P1D091"/>
<organism evidence="2">
    <name type="scientific">Cladocopium goreaui</name>
    <dbReference type="NCBI Taxonomy" id="2562237"/>
    <lineage>
        <taxon>Eukaryota</taxon>
        <taxon>Sar</taxon>
        <taxon>Alveolata</taxon>
        <taxon>Dinophyceae</taxon>
        <taxon>Suessiales</taxon>
        <taxon>Symbiodiniaceae</taxon>
        <taxon>Cladocopium</taxon>
    </lineage>
</organism>
<evidence type="ECO:0000313" key="4">
    <source>
        <dbReference type="Proteomes" id="UP001152797"/>
    </source>
</evidence>
<dbReference type="Proteomes" id="UP001152797">
    <property type="component" value="Unassembled WGS sequence"/>
</dbReference>
<evidence type="ECO:0000313" key="3">
    <source>
        <dbReference type="EMBL" id="CAL4787415.1"/>
    </source>
</evidence>